<accession>A0ABW7JWM4</accession>
<dbReference type="Pfam" id="PF13701">
    <property type="entry name" value="DDE_Tnp_1_4"/>
    <property type="match status" value="1"/>
</dbReference>
<reference evidence="2 3" key="1">
    <citation type="submission" date="2024-10" db="EMBL/GenBank/DDBJ databases">
        <authorList>
            <person name="Riesco R."/>
        </authorList>
    </citation>
    <scope>NUCLEOTIDE SEQUENCE [LARGE SCALE GENOMIC DNA]</scope>
    <source>
        <strain evidence="2 3">NCIMB 15449</strain>
    </source>
</reference>
<sequence length="135" mass="13825">MRKSTSWYPSLSVEATGSGVVSQAGSVLLLSAAEATDISGYLSAALSPWRKPLAHHDPGKVVLDLAVALALGGDCLADIALLREQPTVFGSVASDPTVSRLITTLAADAPGALRAIDAARAEARKNAWSRAGTDA</sequence>
<evidence type="ECO:0000259" key="1">
    <source>
        <dbReference type="Pfam" id="PF13701"/>
    </source>
</evidence>
<gene>
    <name evidence="2" type="ORF">ACHIPZ_24625</name>
</gene>
<comment type="caution">
    <text evidence="2">The sequence shown here is derived from an EMBL/GenBank/DDBJ whole genome shotgun (WGS) entry which is preliminary data.</text>
</comment>
<dbReference type="Proteomes" id="UP001609175">
    <property type="component" value="Unassembled WGS sequence"/>
</dbReference>
<feature type="non-terminal residue" evidence="2">
    <location>
        <position position="135"/>
    </location>
</feature>
<evidence type="ECO:0000313" key="2">
    <source>
        <dbReference type="EMBL" id="MFH5211366.1"/>
    </source>
</evidence>
<proteinExistence type="predicted"/>
<dbReference type="InterPro" id="IPR025668">
    <property type="entry name" value="Tnp_DDE_dom"/>
</dbReference>
<dbReference type="EMBL" id="JBIMSO010000072">
    <property type="protein sequence ID" value="MFH5211366.1"/>
    <property type="molecule type" value="Genomic_DNA"/>
</dbReference>
<name>A0ABW7JWM4_9NOCA</name>
<protein>
    <submittedName>
        <fullName evidence="2">Transposase</fullName>
    </submittedName>
</protein>
<organism evidence="2 3">
    <name type="scientific">Antrihabitans spumae</name>
    <dbReference type="NCBI Taxonomy" id="3373370"/>
    <lineage>
        <taxon>Bacteria</taxon>
        <taxon>Bacillati</taxon>
        <taxon>Actinomycetota</taxon>
        <taxon>Actinomycetes</taxon>
        <taxon>Mycobacteriales</taxon>
        <taxon>Nocardiaceae</taxon>
        <taxon>Antrihabitans</taxon>
    </lineage>
</organism>
<dbReference type="RefSeq" id="WP_395117784.1">
    <property type="nucleotide sequence ID" value="NZ_JBIMSO010000072.1"/>
</dbReference>
<feature type="domain" description="Transposase DDE" evidence="1">
    <location>
        <begin position="8"/>
        <end position="123"/>
    </location>
</feature>
<evidence type="ECO:0000313" key="3">
    <source>
        <dbReference type="Proteomes" id="UP001609175"/>
    </source>
</evidence>